<name>A0ABQ9GZU3_9NEOP</name>
<protein>
    <submittedName>
        <fullName evidence="2">Uncharacterized protein</fullName>
    </submittedName>
</protein>
<feature type="compositionally biased region" description="Basic and acidic residues" evidence="1">
    <location>
        <begin position="595"/>
        <end position="627"/>
    </location>
</feature>
<organism evidence="2 3">
    <name type="scientific">Dryococelus australis</name>
    <dbReference type="NCBI Taxonomy" id="614101"/>
    <lineage>
        <taxon>Eukaryota</taxon>
        <taxon>Metazoa</taxon>
        <taxon>Ecdysozoa</taxon>
        <taxon>Arthropoda</taxon>
        <taxon>Hexapoda</taxon>
        <taxon>Insecta</taxon>
        <taxon>Pterygota</taxon>
        <taxon>Neoptera</taxon>
        <taxon>Polyneoptera</taxon>
        <taxon>Phasmatodea</taxon>
        <taxon>Verophasmatodea</taxon>
        <taxon>Anareolatae</taxon>
        <taxon>Phasmatidae</taxon>
        <taxon>Eurycanthinae</taxon>
        <taxon>Dryococelus</taxon>
    </lineage>
</organism>
<feature type="region of interest" description="Disordered" evidence="1">
    <location>
        <begin position="82"/>
        <end position="141"/>
    </location>
</feature>
<keyword evidence="3" id="KW-1185">Reference proteome</keyword>
<gene>
    <name evidence="2" type="ORF">PR048_021977</name>
</gene>
<comment type="caution">
    <text evidence="2">The sequence shown here is derived from an EMBL/GenBank/DDBJ whole genome shotgun (WGS) entry which is preliminary data.</text>
</comment>
<proteinExistence type="predicted"/>
<accession>A0ABQ9GZU3</accession>
<dbReference type="Proteomes" id="UP001159363">
    <property type="component" value="Chromosome 7"/>
</dbReference>
<sequence length="634" mass="69114">MEYVHEVANIRSRDLSPGRSDKRGVAAARGRAVDARDVSLFVRYLSHLGSAPPPPPRAHPAVNHARRLPNILRRWNNAGMKTGNVKRSVAGRGELSEKTRRSAASSGTIPTYENPGATPPGIDPASRRWEASSLTTTPPRPQRAWATVAVRLDCSHPTMANRVQSTAGYSGFSQVGIVPDDAAGRQVFSGISHFPRPSFHSGAAPFPPRFTLIGSQYLDFYRERPLSCARPRKTDCKAGASRMIALKQVKPRGVRRGLRPHTQSPFHPRSIRLSPRAGDPISGPCSGRYATAATPPPRPPQARANYSIRDPWRSPPTLPPQGTSYFPTEHVSSLRHQVTSQHTMRLHDLRIARLSNENPYSNNALPACGGFSKKCITNILERGLKETSGNDSTAKSTLAITMPSEESTTQDVARNVLAGQQPLFSHAHMDGNHAEAEFEAWSIWTEADLHPVKPTSLGMNCTESGEAMEFRSGGRLGKREWREAVVMGVEGGWEWREAGVMGVEGGWGNGSGGRLREIGLMGVEGDWRNGSGGLAEVRGVEGGWVNGSGGRLGKREWREAGVMGVEGGWANTNRGRLGSNFKNVYSGRQLSGRVSARENGKRSPQRKRENGVKGKALKTRELKRPDTCRPQCCP</sequence>
<reference evidence="2 3" key="1">
    <citation type="submission" date="2023-02" db="EMBL/GenBank/DDBJ databases">
        <title>LHISI_Scaffold_Assembly.</title>
        <authorList>
            <person name="Stuart O.P."/>
            <person name="Cleave R."/>
            <person name="Magrath M.J.L."/>
            <person name="Mikheyev A.S."/>
        </authorList>
    </citation>
    <scope>NUCLEOTIDE SEQUENCE [LARGE SCALE GENOMIC DNA]</scope>
    <source>
        <strain evidence="2">Daus_M_001</strain>
        <tissue evidence="2">Leg muscle</tissue>
    </source>
</reference>
<feature type="compositionally biased region" description="Polar residues" evidence="1">
    <location>
        <begin position="102"/>
        <end position="111"/>
    </location>
</feature>
<evidence type="ECO:0000313" key="2">
    <source>
        <dbReference type="EMBL" id="KAJ8877522.1"/>
    </source>
</evidence>
<feature type="region of interest" description="Disordered" evidence="1">
    <location>
        <begin position="254"/>
        <end position="327"/>
    </location>
</feature>
<evidence type="ECO:0000313" key="3">
    <source>
        <dbReference type="Proteomes" id="UP001159363"/>
    </source>
</evidence>
<feature type="region of interest" description="Disordered" evidence="1">
    <location>
        <begin position="592"/>
        <end position="634"/>
    </location>
</feature>
<evidence type="ECO:0000256" key="1">
    <source>
        <dbReference type="SAM" id="MobiDB-lite"/>
    </source>
</evidence>
<dbReference type="EMBL" id="JARBHB010000008">
    <property type="protein sequence ID" value="KAJ8877522.1"/>
    <property type="molecule type" value="Genomic_DNA"/>
</dbReference>